<proteinExistence type="predicted"/>
<dbReference type="OrthoDB" id="9799092at2"/>
<dbReference type="EMBL" id="LILB01000001">
    <property type="protein sequence ID" value="KOO51680.1"/>
    <property type="molecule type" value="Genomic_DNA"/>
</dbReference>
<dbReference type="PANTHER" id="PTHR34822">
    <property type="entry name" value="GRPB DOMAIN PROTEIN (AFU_ORTHOLOGUE AFUA_1G01530)"/>
    <property type="match status" value="1"/>
</dbReference>
<accession>A0A0M0LKR9</accession>
<dbReference type="RefSeq" id="WP_053415835.1">
    <property type="nucleotide sequence ID" value="NZ_LILB01000001.1"/>
</dbReference>
<dbReference type="PATRIC" id="fig|263475.3.peg.1246"/>
<keyword evidence="2" id="KW-1185">Reference proteome</keyword>
<dbReference type="Proteomes" id="UP000036867">
    <property type="component" value="Unassembled WGS sequence"/>
</dbReference>
<organism evidence="1 2">
    <name type="scientific">Viridibacillus arvi</name>
    <dbReference type="NCBI Taxonomy" id="263475"/>
    <lineage>
        <taxon>Bacteria</taxon>
        <taxon>Bacillati</taxon>
        <taxon>Bacillota</taxon>
        <taxon>Bacilli</taxon>
        <taxon>Bacillales</taxon>
        <taxon>Caryophanaceae</taxon>
        <taxon>Viridibacillus</taxon>
    </lineage>
</organism>
<dbReference type="Gene3D" id="3.30.460.10">
    <property type="entry name" value="Beta Polymerase, domain 2"/>
    <property type="match status" value="1"/>
</dbReference>
<dbReference type="SUPFAM" id="SSF81301">
    <property type="entry name" value="Nucleotidyltransferase"/>
    <property type="match status" value="1"/>
</dbReference>
<evidence type="ECO:0000313" key="2">
    <source>
        <dbReference type="Proteomes" id="UP000036867"/>
    </source>
</evidence>
<dbReference type="InterPro" id="IPR007344">
    <property type="entry name" value="GrpB/CoaE"/>
</dbReference>
<dbReference type="InterPro" id="IPR043519">
    <property type="entry name" value="NT_sf"/>
</dbReference>
<dbReference type="AlphaFoldDB" id="A0A0M0LKR9"/>
<dbReference type="GeneID" id="301135320"/>
<dbReference type="STRING" id="263475.AMD00_04275"/>
<reference evidence="2" key="1">
    <citation type="submission" date="2015-08" db="EMBL/GenBank/DDBJ databases">
        <title>Fjat-10028 dsm 16317.</title>
        <authorList>
            <person name="Liu B."/>
            <person name="Wang J."/>
            <person name="Zhu Y."/>
            <person name="Liu G."/>
            <person name="Chen Q."/>
            <person name="Chen Z."/>
            <person name="Lan J."/>
            <person name="Che J."/>
            <person name="Ge C."/>
            <person name="Shi H."/>
            <person name="Pan Z."/>
            <person name="Liu X."/>
        </authorList>
    </citation>
    <scope>NUCLEOTIDE SEQUENCE [LARGE SCALE GENOMIC DNA]</scope>
    <source>
        <strain evidence="2">DSM 16317</strain>
    </source>
</reference>
<protein>
    <recommendedName>
        <fullName evidence="3">Glutamate-rich protein GrpB</fullName>
    </recommendedName>
</protein>
<gene>
    <name evidence="1" type="ORF">AMD00_04275</name>
</gene>
<comment type="caution">
    <text evidence="1">The sequence shown here is derived from an EMBL/GenBank/DDBJ whole genome shotgun (WGS) entry which is preliminary data.</text>
</comment>
<evidence type="ECO:0008006" key="3">
    <source>
        <dbReference type="Google" id="ProtNLM"/>
    </source>
</evidence>
<dbReference type="PANTHER" id="PTHR34822:SF1">
    <property type="entry name" value="GRPB FAMILY PROTEIN"/>
    <property type="match status" value="1"/>
</dbReference>
<dbReference type="Pfam" id="PF04229">
    <property type="entry name" value="GrpB"/>
    <property type="match status" value="1"/>
</dbReference>
<sequence>MRKVEVVDYDQEWVALFNKEQKMIRDILRDEIHDIFHIGSTSVENLPAKPVIDIMPVVYHIELVDQFNERLQEIGYVAKGENGLPGRRYFTKGGDNHTHHIHFYELGHEGITRHLAFRDYLRSHPAEATKYGRIKQANSSQYSFNMEAYIQGKSTFASEIEQKALHWYENLK</sequence>
<name>A0A0M0LKR9_9BACL</name>
<evidence type="ECO:0000313" key="1">
    <source>
        <dbReference type="EMBL" id="KOO51680.1"/>
    </source>
</evidence>